<dbReference type="EMBL" id="JAIWYP010000003">
    <property type="protein sequence ID" value="KAH3855696.1"/>
    <property type="molecule type" value="Genomic_DNA"/>
</dbReference>
<comment type="caution">
    <text evidence="1">The sequence shown here is derived from an EMBL/GenBank/DDBJ whole genome shotgun (WGS) entry which is preliminary data.</text>
</comment>
<evidence type="ECO:0000313" key="1">
    <source>
        <dbReference type="EMBL" id="KAH3855696.1"/>
    </source>
</evidence>
<name>A0A9D4LCP7_DREPO</name>
<gene>
    <name evidence="1" type="ORF">DPMN_098266</name>
</gene>
<sequence length="70" mass="7939">MTKTSTDCSPDETLEIIHTYAKKLGYSRAWRRCLAKERDCQCGAYNLFGLLATVNPYTPDETLCRSANFV</sequence>
<keyword evidence="2" id="KW-1185">Reference proteome</keyword>
<evidence type="ECO:0000313" key="2">
    <source>
        <dbReference type="Proteomes" id="UP000828390"/>
    </source>
</evidence>
<dbReference type="Proteomes" id="UP000828390">
    <property type="component" value="Unassembled WGS sequence"/>
</dbReference>
<proteinExistence type="predicted"/>
<reference evidence="1" key="1">
    <citation type="journal article" date="2019" name="bioRxiv">
        <title>The Genome of the Zebra Mussel, Dreissena polymorpha: A Resource for Invasive Species Research.</title>
        <authorList>
            <person name="McCartney M.A."/>
            <person name="Auch B."/>
            <person name="Kono T."/>
            <person name="Mallez S."/>
            <person name="Zhang Y."/>
            <person name="Obille A."/>
            <person name="Becker A."/>
            <person name="Abrahante J.E."/>
            <person name="Garbe J."/>
            <person name="Badalamenti J.P."/>
            <person name="Herman A."/>
            <person name="Mangelson H."/>
            <person name="Liachko I."/>
            <person name="Sullivan S."/>
            <person name="Sone E.D."/>
            <person name="Koren S."/>
            <person name="Silverstein K.A.T."/>
            <person name="Beckman K.B."/>
            <person name="Gohl D.M."/>
        </authorList>
    </citation>
    <scope>NUCLEOTIDE SEQUENCE</scope>
    <source>
        <strain evidence="1">Duluth1</strain>
        <tissue evidence="1">Whole animal</tissue>
    </source>
</reference>
<protein>
    <submittedName>
        <fullName evidence="1">Uncharacterized protein</fullName>
    </submittedName>
</protein>
<organism evidence="1 2">
    <name type="scientific">Dreissena polymorpha</name>
    <name type="common">Zebra mussel</name>
    <name type="synonym">Mytilus polymorpha</name>
    <dbReference type="NCBI Taxonomy" id="45954"/>
    <lineage>
        <taxon>Eukaryota</taxon>
        <taxon>Metazoa</taxon>
        <taxon>Spiralia</taxon>
        <taxon>Lophotrochozoa</taxon>
        <taxon>Mollusca</taxon>
        <taxon>Bivalvia</taxon>
        <taxon>Autobranchia</taxon>
        <taxon>Heteroconchia</taxon>
        <taxon>Euheterodonta</taxon>
        <taxon>Imparidentia</taxon>
        <taxon>Neoheterodontei</taxon>
        <taxon>Myida</taxon>
        <taxon>Dreissenoidea</taxon>
        <taxon>Dreissenidae</taxon>
        <taxon>Dreissena</taxon>
    </lineage>
</organism>
<dbReference type="AlphaFoldDB" id="A0A9D4LCP7"/>
<reference evidence="1" key="2">
    <citation type="submission" date="2020-11" db="EMBL/GenBank/DDBJ databases">
        <authorList>
            <person name="McCartney M.A."/>
            <person name="Auch B."/>
            <person name="Kono T."/>
            <person name="Mallez S."/>
            <person name="Becker A."/>
            <person name="Gohl D.M."/>
            <person name="Silverstein K.A.T."/>
            <person name="Koren S."/>
            <person name="Bechman K.B."/>
            <person name="Herman A."/>
            <person name="Abrahante J.E."/>
            <person name="Garbe J."/>
        </authorList>
    </citation>
    <scope>NUCLEOTIDE SEQUENCE</scope>
    <source>
        <strain evidence="1">Duluth1</strain>
        <tissue evidence="1">Whole animal</tissue>
    </source>
</reference>
<accession>A0A9D4LCP7</accession>